<sequence>MQLVAPLILWFGEREWLIQQRVIQADIFWPSKRLLGVQCQLNPLLGFTDRFLYLRGES</sequence>
<accession>A0A0F9U1A9</accession>
<organism evidence="1">
    <name type="scientific">marine sediment metagenome</name>
    <dbReference type="NCBI Taxonomy" id="412755"/>
    <lineage>
        <taxon>unclassified sequences</taxon>
        <taxon>metagenomes</taxon>
        <taxon>ecological metagenomes</taxon>
    </lineage>
</organism>
<protein>
    <submittedName>
        <fullName evidence="1">Uncharacterized protein</fullName>
    </submittedName>
</protein>
<comment type="caution">
    <text evidence="1">The sequence shown here is derived from an EMBL/GenBank/DDBJ whole genome shotgun (WGS) entry which is preliminary data.</text>
</comment>
<proteinExistence type="predicted"/>
<dbReference type="EMBL" id="LAZR01000220">
    <property type="protein sequence ID" value="KKN81092.1"/>
    <property type="molecule type" value="Genomic_DNA"/>
</dbReference>
<dbReference type="AlphaFoldDB" id="A0A0F9U1A9"/>
<reference evidence="1" key="1">
    <citation type="journal article" date="2015" name="Nature">
        <title>Complex archaea that bridge the gap between prokaryotes and eukaryotes.</title>
        <authorList>
            <person name="Spang A."/>
            <person name="Saw J.H."/>
            <person name="Jorgensen S.L."/>
            <person name="Zaremba-Niedzwiedzka K."/>
            <person name="Martijn J."/>
            <person name="Lind A.E."/>
            <person name="van Eijk R."/>
            <person name="Schleper C."/>
            <person name="Guy L."/>
            <person name="Ettema T.J."/>
        </authorList>
    </citation>
    <scope>NUCLEOTIDE SEQUENCE</scope>
</reference>
<name>A0A0F9U1A9_9ZZZZ</name>
<gene>
    <name evidence="1" type="ORF">LCGC14_0323110</name>
</gene>
<evidence type="ECO:0000313" key="1">
    <source>
        <dbReference type="EMBL" id="KKN81092.1"/>
    </source>
</evidence>